<dbReference type="SMART" id="SM00355">
    <property type="entry name" value="ZnF_C2H2"/>
    <property type="match status" value="3"/>
</dbReference>
<dbReference type="PANTHER" id="PTHR24379">
    <property type="entry name" value="KRAB AND ZINC FINGER DOMAIN-CONTAINING"/>
    <property type="match status" value="1"/>
</dbReference>
<evidence type="ECO:0000256" key="1">
    <source>
        <dbReference type="ARBA" id="ARBA00022723"/>
    </source>
</evidence>
<dbReference type="Proteomes" id="UP001163828">
    <property type="component" value="Unassembled WGS sequence"/>
</dbReference>
<proteinExistence type="predicted"/>
<organism evidence="8 9">
    <name type="scientific">Lentinula boryana</name>
    <dbReference type="NCBI Taxonomy" id="40481"/>
    <lineage>
        <taxon>Eukaryota</taxon>
        <taxon>Fungi</taxon>
        <taxon>Dikarya</taxon>
        <taxon>Basidiomycota</taxon>
        <taxon>Agaricomycotina</taxon>
        <taxon>Agaricomycetes</taxon>
        <taxon>Agaricomycetidae</taxon>
        <taxon>Agaricales</taxon>
        <taxon>Marasmiineae</taxon>
        <taxon>Omphalotaceae</taxon>
        <taxon>Lentinula</taxon>
    </lineage>
</organism>
<sequence length="388" mass="42996">MPRATSFKFIDESARECKECNLVFDYPHLMRRHMRTHAHVKSQGNFRCSWPGCSFTSPRRSNFNTHYRTHTQEKSKACPDCDFRACDPASVFRHRKRIHKYIPNARKGRAASSRSISPASASTSFESVLDFSSSPSASSSASNSESAPSDFSSLSSSASETNSSTIVPDYASYNQIPLDLDGLFNQSDAFHCFESTDLKWDEKLLDVPCPRPLFPAVDSTSSLENINPIFYSESESWSDLSLLFGDPSEPLAYSEITTSFQNAQDTNLWQNMNISTDQNFGQANHLQSTTYDACIGGIAEYNPSTPVVISPEYFQVIFGSENDNHVERASARLPEVSPRSDPSTFNSAYGLTNLTQTLSFESVPSTTLSSSSMDSLFNLGQTNTAIAY</sequence>
<feature type="domain" description="C2H2-type" evidence="7">
    <location>
        <begin position="15"/>
        <end position="42"/>
    </location>
</feature>
<keyword evidence="4" id="KW-0862">Zinc</keyword>
<dbReference type="SUPFAM" id="SSF57667">
    <property type="entry name" value="beta-beta-alpha zinc fingers"/>
    <property type="match status" value="1"/>
</dbReference>
<dbReference type="PROSITE" id="PS50157">
    <property type="entry name" value="ZINC_FINGER_C2H2_2"/>
    <property type="match status" value="2"/>
</dbReference>
<evidence type="ECO:0000256" key="3">
    <source>
        <dbReference type="ARBA" id="ARBA00022771"/>
    </source>
</evidence>
<keyword evidence="9" id="KW-1185">Reference proteome</keyword>
<dbReference type="PANTHER" id="PTHR24379:SF121">
    <property type="entry name" value="C2H2-TYPE DOMAIN-CONTAINING PROTEIN"/>
    <property type="match status" value="1"/>
</dbReference>
<evidence type="ECO:0000256" key="4">
    <source>
        <dbReference type="ARBA" id="ARBA00022833"/>
    </source>
</evidence>
<feature type="domain" description="C2H2-type" evidence="7">
    <location>
        <begin position="46"/>
        <end position="75"/>
    </location>
</feature>
<dbReference type="EMBL" id="MU790793">
    <property type="protein sequence ID" value="KAJ3993090.1"/>
    <property type="molecule type" value="Genomic_DNA"/>
</dbReference>
<evidence type="ECO:0000256" key="5">
    <source>
        <dbReference type="PROSITE-ProRule" id="PRU00042"/>
    </source>
</evidence>
<dbReference type="InterPro" id="IPR036236">
    <property type="entry name" value="Znf_C2H2_sf"/>
</dbReference>
<name>A0ABQ8Q3W2_9AGAR</name>
<comment type="caution">
    <text evidence="8">The sequence shown here is derived from an EMBL/GenBank/DDBJ whole genome shotgun (WGS) entry which is preliminary data.</text>
</comment>
<gene>
    <name evidence="8" type="ORF">F5050DRAFT_779912</name>
</gene>
<evidence type="ECO:0000259" key="7">
    <source>
        <dbReference type="PROSITE" id="PS50157"/>
    </source>
</evidence>
<evidence type="ECO:0000313" key="9">
    <source>
        <dbReference type="Proteomes" id="UP001163828"/>
    </source>
</evidence>
<evidence type="ECO:0000256" key="6">
    <source>
        <dbReference type="SAM" id="MobiDB-lite"/>
    </source>
</evidence>
<keyword evidence="3 5" id="KW-0863">Zinc-finger</keyword>
<dbReference type="Gene3D" id="3.30.160.60">
    <property type="entry name" value="Classic Zinc Finger"/>
    <property type="match status" value="1"/>
</dbReference>
<dbReference type="Pfam" id="PF00096">
    <property type="entry name" value="zf-C2H2"/>
    <property type="match status" value="1"/>
</dbReference>
<evidence type="ECO:0000313" key="8">
    <source>
        <dbReference type="EMBL" id="KAJ3993090.1"/>
    </source>
</evidence>
<feature type="region of interest" description="Disordered" evidence="6">
    <location>
        <begin position="136"/>
        <end position="159"/>
    </location>
</feature>
<reference evidence="8" key="1">
    <citation type="submission" date="2022-08" db="EMBL/GenBank/DDBJ databases">
        <authorList>
            <consortium name="DOE Joint Genome Institute"/>
            <person name="Min B."/>
            <person name="Riley R."/>
            <person name="Sierra-Patev S."/>
            <person name="Naranjo-Ortiz M."/>
            <person name="Looney B."/>
            <person name="Konkel Z."/>
            <person name="Slot J.C."/>
            <person name="Sakamoto Y."/>
            <person name="Steenwyk J.L."/>
            <person name="Rokas A."/>
            <person name="Carro J."/>
            <person name="Camarero S."/>
            <person name="Ferreira P."/>
            <person name="Molpeceres G."/>
            <person name="Ruiz-Duenas F.J."/>
            <person name="Serrano A."/>
            <person name="Henrissat B."/>
            <person name="Drula E."/>
            <person name="Hughes K.W."/>
            <person name="Mata J.L."/>
            <person name="Ishikawa N.K."/>
            <person name="Vargas-Isla R."/>
            <person name="Ushijima S."/>
            <person name="Smith C.A."/>
            <person name="Ahrendt S."/>
            <person name="Andreopoulos W."/>
            <person name="He G."/>
            <person name="Labutti K."/>
            <person name="Lipzen A."/>
            <person name="Ng V."/>
            <person name="Sandor L."/>
            <person name="Barry K."/>
            <person name="Martinez A.T."/>
            <person name="Xiao Y."/>
            <person name="Gibbons J.G."/>
            <person name="Terashima K."/>
            <person name="Hibbett D.S."/>
            <person name="Grigoriev I.V."/>
        </authorList>
    </citation>
    <scope>NUCLEOTIDE SEQUENCE</scope>
    <source>
        <strain evidence="8">TFB10827</strain>
    </source>
</reference>
<keyword evidence="1" id="KW-0479">Metal-binding</keyword>
<evidence type="ECO:0000256" key="2">
    <source>
        <dbReference type="ARBA" id="ARBA00022737"/>
    </source>
</evidence>
<protein>
    <recommendedName>
        <fullName evidence="7">C2H2-type domain-containing protein</fullName>
    </recommendedName>
</protein>
<dbReference type="InterPro" id="IPR013087">
    <property type="entry name" value="Znf_C2H2_type"/>
</dbReference>
<accession>A0ABQ8Q3W2</accession>
<dbReference type="PROSITE" id="PS00028">
    <property type="entry name" value="ZINC_FINGER_C2H2_1"/>
    <property type="match status" value="1"/>
</dbReference>
<keyword evidence="2" id="KW-0677">Repeat</keyword>